<feature type="compositionally biased region" description="Low complexity" evidence="13">
    <location>
        <begin position="1227"/>
        <end position="1237"/>
    </location>
</feature>
<keyword evidence="6 17" id="KW-0347">Helicase</keyword>
<evidence type="ECO:0000259" key="16">
    <source>
        <dbReference type="PROSITE" id="PS51194"/>
    </source>
</evidence>
<evidence type="ECO:0000256" key="9">
    <source>
        <dbReference type="ARBA" id="ARBA00023235"/>
    </source>
</evidence>
<dbReference type="CDD" id="cd18794">
    <property type="entry name" value="SF2_C_RecQ"/>
    <property type="match status" value="1"/>
</dbReference>
<keyword evidence="4" id="KW-0547">Nucleotide-binding</keyword>
<dbReference type="InterPro" id="IPR036388">
    <property type="entry name" value="WH-like_DNA-bd_sf"/>
</dbReference>
<dbReference type="PROSITE" id="PS51194">
    <property type="entry name" value="HELICASE_CTER"/>
    <property type="match status" value="1"/>
</dbReference>
<dbReference type="InterPro" id="IPR027417">
    <property type="entry name" value="P-loop_NTPase"/>
</dbReference>
<dbReference type="FunFam" id="3.40.50.300:FF:000296">
    <property type="entry name" value="ATP-dependent DNA helicase RecQ"/>
    <property type="match status" value="1"/>
</dbReference>
<feature type="domain" description="Rhodanese" evidence="14">
    <location>
        <begin position="727"/>
        <end position="759"/>
    </location>
</feature>
<comment type="catalytic activity">
    <reaction evidence="11">
        <text>Couples ATP hydrolysis with the unwinding of duplex DNA by translocating in the 3'-5' direction.</text>
        <dbReference type="EC" id="5.6.2.4"/>
    </reaction>
</comment>
<dbReference type="Pfam" id="PF16124">
    <property type="entry name" value="RecQ_Zn_bind"/>
    <property type="match status" value="1"/>
</dbReference>
<dbReference type="InterPro" id="IPR001650">
    <property type="entry name" value="Helicase_C-like"/>
</dbReference>
<dbReference type="Gene3D" id="3.40.50.300">
    <property type="entry name" value="P-loop containing nucleotide triphosphate hydrolases"/>
    <property type="match status" value="2"/>
</dbReference>
<keyword evidence="8" id="KW-0238">DNA-binding</keyword>
<dbReference type="GO" id="GO:0043138">
    <property type="term" value="F:3'-5' DNA helicase activity"/>
    <property type="evidence" value="ECO:0007669"/>
    <property type="project" value="UniProtKB-EC"/>
</dbReference>
<dbReference type="GO" id="GO:0005737">
    <property type="term" value="C:cytoplasm"/>
    <property type="evidence" value="ECO:0007669"/>
    <property type="project" value="TreeGrafter"/>
</dbReference>
<dbReference type="Gramene" id="KVH88590">
    <property type="protein sequence ID" value="KVH88590"/>
    <property type="gene ID" value="Ccrd_026359"/>
</dbReference>
<dbReference type="InterPro" id="IPR001763">
    <property type="entry name" value="Rhodanese-like_dom"/>
</dbReference>
<feature type="region of interest" description="Disordered" evidence="13">
    <location>
        <begin position="1225"/>
        <end position="1244"/>
    </location>
</feature>
<dbReference type="Pfam" id="PF09382">
    <property type="entry name" value="RQC"/>
    <property type="match status" value="1"/>
</dbReference>
<evidence type="ECO:0000256" key="2">
    <source>
        <dbReference type="ARBA" id="ARBA00005446"/>
    </source>
</evidence>
<evidence type="ECO:0000256" key="12">
    <source>
        <dbReference type="ARBA" id="ARBA00034808"/>
    </source>
</evidence>
<dbReference type="GO" id="GO:0005634">
    <property type="term" value="C:nucleus"/>
    <property type="evidence" value="ECO:0007669"/>
    <property type="project" value="UniProtKB-SubCell"/>
</dbReference>
<feature type="domain" description="Helicase ATP-binding" evidence="15">
    <location>
        <begin position="512"/>
        <end position="687"/>
    </location>
</feature>
<dbReference type="GO" id="GO:0009378">
    <property type="term" value="F:four-way junction helicase activity"/>
    <property type="evidence" value="ECO:0007669"/>
    <property type="project" value="TreeGrafter"/>
</dbReference>
<evidence type="ECO:0000259" key="14">
    <source>
        <dbReference type="PROSITE" id="PS50206"/>
    </source>
</evidence>
<evidence type="ECO:0000256" key="11">
    <source>
        <dbReference type="ARBA" id="ARBA00034617"/>
    </source>
</evidence>
<keyword evidence="18" id="KW-1185">Reference proteome</keyword>
<dbReference type="SMART" id="SM00487">
    <property type="entry name" value="DEXDc"/>
    <property type="match status" value="1"/>
</dbReference>
<dbReference type="GO" id="GO:0016787">
    <property type="term" value="F:hydrolase activity"/>
    <property type="evidence" value="ECO:0007669"/>
    <property type="project" value="UniProtKB-KW"/>
</dbReference>
<dbReference type="EMBL" id="LEKV01005364">
    <property type="protein sequence ID" value="KVH88590.1"/>
    <property type="molecule type" value="Genomic_DNA"/>
</dbReference>
<accession>A0A103XD70</accession>
<gene>
    <name evidence="17" type="ORF">Ccrd_026359</name>
</gene>
<evidence type="ECO:0000256" key="1">
    <source>
        <dbReference type="ARBA" id="ARBA00004123"/>
    </source>
</evidence>
<dbReference type="CDD" id="cd17920">
    <property type="entry name" value="DEXHc_RecQ"/>
    <property type="match status" value="1"/>
</dbReference>
<dbReference type="AlphaFoldDB" id="A0A103XD70"/>
<dbReference type="SMART" id="SM00490">
    <property type="entry name" value="HELICc"/>
    <property type="match status" value="1"/>
</dbReference>
<dbReference type="GO" id="GO:0000724">
    <property type="term" value="P:double-strand break repair via homologous recombination"/>
    <property type="evidence" value="ECO:0007669"/>
    <property type="project" value="TreeGrafter"/>
</dbReference>
<dbReference type="Proteomes" id="UP000243975">
    <property type="component" value="Unassembled WGS sequence"/>
</dbReference>
<proteinExistence type="inferred from homology"/>
<sequence>MSEWPTPAQDITANWHQGLNIMFLALIYRTGELTCRNNFGGASKHVDKFTRDNWSQHAKAHDNFSNQDKLLKSNFLFSLSTQKPSVEAAMSAAVRSLSCQFQNVTNPPSPHVDKAWQALSNLKLSSRNYIKPGKSRPLANDGGTASFQDVRRATQQCSSNVNNTILRQTGAECSNEINIQHSESRDMTNRFATVATSVAEAGRFGMMRGGGYTSNSIDAGRRNTNCSYSNTTNLGQGIHNYATNASHFNGFQETSVGGIDDDDDDILQNLDVDQIVTQHYQSACTPKSSTLKFQPITPAVCNSAARHDDLSLPPELCVDCSHGCKARLCPEASNHLQIMKDMLISISNDLLDNVDLNSDQIQKLRQDRLMLNKQIQQLEKHLQSRPVDEKRSTSNFGAYTASRAFQYETPPTFASRVDPTRLDQFYMHNETDGPNRWNSSSVSYSSVGNVSVSSAPMEREAYVPKYVEVNYIEGSDDKNWSKRDFPWTKKLEANNKKVFGNHFFRPNQREIINATMSGNDVFVLMPTGGGKSLTYQLPALICPGITLVISPLVSLIQDQIMHLLQANIPAAYLSANMEWTEQQEILRELCSEYCNYKLLYVTPEKVARSDALLRQLENLHARELLDRIVIDEAHCVSQWGHDFRPDYQGLGILKQKFPKVPVLALTATATTSVKEDVVQALGLVDCIIFRQSFNRSNLRFSVIPKTKKCMEDINKFIKDNHFDECGIIYCLSRMDCEKVAEKLQEYGHKAAFYHGSMDPDLRASVQKQWSKDEINIICATVAFGMGINKPDVRFVIHHSLPKSIEGYHQECGRAGRDGQNSSCVLYYSYGDYIRVKHMLSNGAVEQSSFASGQPRAGTTNSGRMLETNTENLLRMVSYCENDVDCRRFLQLVHFGEKFDSSNCRKTCDNCSNTQALVDKDVSEIAKQLVELVKSVQQQFSASHILDVYCLNLQVELVKSVRQQFSASHILDVYKGSMSQIVKRNKHDTLRLHGAGKNVAKGEASRVLRHLVVEEVLVEDVKKSDLYGSVSSILKVNEKKAGNLLAGRQTIILRFPSASKTPKSYRNDATPARGSLTSSKQSPVPVDAPAQPQSEVDLELSAKLFIALRMLRTLLLKEAADGVNAYHIFGGKVSKYGDRVLQTIEATINEHYKIDKNSSSGNSADSVKRRRGTVNTPYEDSRDEDDFIASTARSKKRVVEKSNPSIDSVDFFYDITDEDLDSYDIEANTSNPNANQNNGRVLPSW</sequence>
<dbReference type="GO" id="GO:0003677">
    <property type="term" value="F:DNA binding"/>
    <property type="evidence" value="ECO:0007669"/>
    <property type="project" value="UniProtKB-KW"/>
</dbReference>
<dbReference type="FunFam" id="3.40.50.300:FF:000340">
    <property type="entry name" value="Bloom syndrome, RecQ helicase"/>
    <property type="match status" value="1"/>
</dbReference>
<dbReference type="GO" id="GO:0006260">
    <property type="term" value="P:DNA replication"/>
    <property type="evidence" value="ECO:0007669"/>
    <property type="project" value="InterPro"/>
</dbReference>
<dbReference type="NCBIfam" id="TIGR00614">
    <property type="entry name" value="recQ_fam"/>
    <property type="match status" value="1"/>
</dbReference>
<feature type="region of interest" description="Disordered" evidence="13">
    <location>
        <begin position="1060"/>
        <end position="1091"/>
    </location>
</feature>
<comment type="similarity">
    <text evidence="3">Belongs to the disease resistance NB-LRR family.</text>
</comment>
<keyword evidence="5" id="KW-0378">Hydrolase</keyword>
<dbReference type="PROSITE" id="PS51192">
    <property type="entry name" value="HELICASE_ATP_BIND_1"/>
    <property type="match status" value="1"/>
</dbReference>
<dbReference type="InterPro" id="IPR032284">
    <property type="entry name" value="RecQ_Zn-bd"/>
</dbReference>
<evidence type="ECO:0000256" key="8">
    <source>
        <dbReference type="ARBA" id="ARBA00023125"/>
    </source>
</evidence>
<dbReference type="PANTHER" id="PTHR13710:SF156">
    <property type="entry name" value="ATP-DEPENDENT DNA HELICASE Q-LIKE 4B"/>
    <property type="match status" value="1"/>
</dbReference>
<dbReference type="GO" id="GO:0005524">
    <property type="term" value="F:ATP binding"/>
    <property type="evidence" value="ECO:0007669"/>
    <property type="project" value="UniProtKB-KW"/>
</dbReference>
<comment type="subcellular location">
    <subcellularLocation>
        <location evidence="1">Nucleus</location>
    </subcellularLocation>
</comment>
<name>A0A103XD70_CYNCS</name>
<evidence type="ECO:0000256" key="5">
    <source>
        <dbReference type="ARBA" id="ARBA00022801"/>
    </source>
</evidence>
<evidence type="ECO:0000313" key="17">
    <source>
        <dbReference type="EMBL" id="KVH88590.1"/>
    </source>
</evidence>
<dbReference type="InterPro" id="IPR014001">
    <property type="entry name" value="Helicase_ATP-bd"/>
</dbReference>
<feature type="region of interest" description="Disordered" evidence="13">
    <location>
        <begin position="1154"/>
        <end position="1181"/>
    </location>
</feature>
<evidence type="ECO:0000256" key="7">
    <source>
        <dbReference type="ARBA" id="ARBA00022840"/>
    </source>
</evidence>
<comment type="similarity">
    <text evidence="2">Belongs to the helicase family. RecQ subfamily.</text>
</comment>
<organism evidence="17 18">
    <name type="scientific">Cynara cardunculus var. scolymus</name>
    <name type="common">Globe artichoke</name>
    <name type="synonym">Cynara scolymus</name>
    <dbReference type="NCBI Taxonomy" id="59895"/>
    <lineage>
        <taxon>Eukaryota</taxon>
        <taxon>Viridiplantae</taxon>
        <taxon>Streptophyta</taxon>
        <taxon>Embryophyta</taxon>
        <taxon>Tracheophyta</taxon>
        <taxon>Spermatophyta</taxon>
        <taxon>Magnoliopsida</taxon>
        <taxon>eudicotyledons</taxon>
        <taxon>Gunneridae</taxon>
        <taxon>Pentapetalae</taxon>
        <taxon>asterids</taxon>
        <taxon>campanulids</taxon>
        <taxon>Asterales</taxon>
        <taxon>Asteraceae</taxon>
        <taxon>Carduoideae</taxon>
        <taxon>Cardueae</taxon>
        <taxon>Carduinae</taxon>
        <taxon>Cynara</taxon>
    </lineage>
</organism>
<dbReference type="SUPFAM" id="SSF52540">
    <property type="entry name" value="P-loop containing nucleoside triphosphate hydrolases"/>
    <property type="match status" value="1"/>
</dbReference>
<dbReference type="InterPro" id="IPR018982">
    <property type="entry name" value="RQC_domain"/>
</dbReference>
<comment type="caution">
    <text evidence="17">The sequence shown here is derived from an EMBL/GenBank/DDBJ whole genome shotgun (WGS) entry which is preliminary data.</text>
</comment>
<dbReference type="GO" id="GO:0070417">
    <property type="term" value="P:cellular response to cold"/>
    <property type="evidence" value="ECO:0007669"/>
    <property type="project" value="UniProtKB-ARBA"/>
</dbReference>
<protein>
    <recommendedName>
        <fullName evidence="12">DNA 3'-5' helicase</fullName>
        <ecNumber evidence="12">5.6.2.4</ecNumber>
    </recommendedName>
</protein>
<dbReference type="Gene3D" id="1.10.10.10">
    <property type="entry name" value="Winged helix-like DNA-binding domain superfamily/Winged helix DNA-binding domain"/>
    <property type="match status" value="1"/>
</dbReference>
<evidence type="ECO:0000256" key="10">
    <source>
        <dbReference type="ARBA" id="ARBA00023242"/>
    </source>
</evidence>
<keyword evidence="9" id="KW-0413">Isomerase</keyword>
<keyword evidence="7" id="KW-0067">ATP-binding</keyword>
<dbReference type="PROSITE" id="PS50206">
    <property type="entry name" value="RHODANESE_3"/>
    <property type="match status" value="1"/>
</dbReference>
<dbReference type="GO" id="GO:0005694">
    <property type="term" value="C:chromosome"/>
    <property type="evidence" value="ECO:0007669"/>
    <property type="project" value="TreeGrafter"/>
</dbReference>
<evidence type="ECO:0000256" key="13">
    <source>
        <dbReference type="SAM" id="MobiDB-lite"/>
    </source>
</evidence>
<keyword evidence="10" id="KW-0539">Nucleus</keyword>
<reference evidence="17 18" key="1">
    <citation type="journal article" date="2016" name="Sci. Rep.">
        <title>The genome sequence of the outbreeding globe artichoke constructed de novo incorporating a phase-aware low-pass sequencing strategy of F1 progeny.</title>
        <authorList>
            <person name="Scaglione D."/>
            <person name="Reyes-Chin-Wo S."/>
            <person name="Acquadro A."/>
            <person name="Froenicke L."/>
            <person name="Portis E."/>
            <person name="Beitel C."/>
            <person name="Tirone M."/>
            <person name="Mauro R."/>
            <person name="Lo Monaco A."/>
            <person name="Mauromicale G."/>
            <person name="Faccioli P."/>
            <person name="Cattivelli L."/>
            <person name="Rieseberg L."/>
            <person name="Michelmore R."/>
            <person name="Lanteri S."/>
        </authorList>
    </citation>
    <scope>NUCLEOTIDE SEQUENCE [LARGE SCALE GENOMIC DNA]</scope>
    <source>
        <strain evidence="17">2C</strain>
    </source>
</reference>
<dbReference type="SMART" id="SM00956">
    <property type="entry name" value="RQC"/>
    <property type="match status" value="1"/>
</dbReference>
<dbReference type="Pfam" id="PF00270">
    <property type="entry name" value="DEAD"/>
    <property type="match status" value="1"/>
</dbReference>
<evidence type="ECO:0000256" key="4">
    <source>
        <dbReference type="ARBA" id="ARBA00022741"/>
    </source>
</evidence>
<dbReference type="InterPro" id="IPR011545">
    <property type="entry name" value="DEAD/DEAH_box_helicase_dom"/>
</dbReference>
<dbReference type="Pfam" id="PF00271">
    <property type="entry name" value="Helicase_C"/>
    <property type="match status" value="1"/>
</dbReference>
<dbReference type="EC" id="5.6.2.4" evidence="12"/>
<dbReference type="SUPFAM" id="SSF46785">
    <property type="entry name" value="Winged helix' DNA-binding domain"/>
    <property type="match status" value="1"/>
</dbReference>
<dbReference type="InterPro" id="IPR004589">
    <property type="entry name" value="DNA_helicase_ATP-dep_RecQ"/>
</dbReference>
<feature type="domain" description="Helicase C-terminal" evidence="16">
    <location>
        <begin position="712"/>
        <end position="863"/>
    </location>
</feature>
<evidence type="ECO:0000313" key="18">
    <source>
        <dbReference type="Proteomes" id="UP000243975"/>
    </source>
</evidence>
<dbReference type="OMA" id="CTPQPSI"/>
<evidence type="ECO:0000256" key="3">
    <source>
        <dbReference type="ARBA" id="ARBA00008894"/>
    </source>
</evidence>
<evidence type="ECO:0000259" key="15">
    <source>
        <dbReference type="PROSITE" id="PS51192"/>
    </source>
</evidence>
<dbReference type="STRING" id="59895.A0A103XD70"/>
<dbReference type="InterPro" id="IPR036390">
    <property type="entry name" value="WH_DNA-bd_sf"/>
</dbReference>
<dbReference type="PANTHER" id="PTHR13710">
    <property type="entry name" value="DNA HELICASE RECQ FAMILY MEMBER"/>
    <property type="match status" value="1"/>
</dbReference>
<evidence type="ECO:0000256" key="6">
    <source>
        <dbReference type="ARBA" id="ARBA00022806"/>
    </source>
</evidence>